<feature type="domain" description="HTH iclR-type" evidence="1">
    <location>
        <begin position="184"/>
        <end position="230"/>
    </location>
</feature>
<evidence type="ECO:0000259" key="1">
    <source>
        <dbReference type="Pfam" id="PF09339"/>
    </source>
</evidence>
<dbReference type="InterPro" id="IPR036388">
    <property type="entry name" value="WH-like_DNA-bd_sf"/>
</dbReference>
<sequence length="394" mass="42510">MWRHSVYFPVPYVTDSDRLTTVPNQENAEFAGGETKVPFPKPERDIDLYRRAITTLQAALPLGWTLTSGKSRSLADAPERLLVGAPGGEVASFSVIPARGVLAGDAARFADSLSGSDRGFVCARYLSEPVRRQLDARGLSYADATGNTSLSADRPAIWVRDRGADADPWRGPGRPAAQLTGDPAARVVRALADHSGQLTVPELIRLAGASTGATYRVVETLEERELLERLPRGPITSVRWQQMLRAWSSDTSFKDCPTVGYFAPEGVQSFLAKLGKVSDHLYAVTGSVAAAAFAEYAPAHQIQIYADHGEALASALELRPVDQDANVLVATPRSAAVFERTLFRDNVRVVAPAQAFADLLAGTGRHPQEAEHLLDWMTANVPEWRTALGAPTAT</sequence>
<dbReference type="GO" id="GO:0003677">
    <property type="term" value="F:DNA binding"/>
    <property type="evidence" value="ECO:0007669"/>
    <property type="project" value="InterPro"/>
</dbReference>
<name>A0A1H4U9E0_RHOJO</name>
<protein>
    <submittedName>
        <fullName evidence="2">IclR helix-turn-helix domain-containing protein</fullName>
    </submittedName>
</protein>
<evidence type="ECO:0000313" key="3">
    <source>
        <dbReference type="Proteomes" id="UP000183407"/>
    </source>
</evidence>
<organism evidence="2 3">
    <name type="scientific">Rhodococcus jostii</name>
    <dbReference type="NCBI Taxonomy" id="132919"/>
    <lineage>
        <taxon>Bacteria</taxon>
        <taxon>Bacillati</taxon>
        <taxon>Actinomycetota</taxon>
        <taxon>Actinomycetes</taxon>
        <taxon>Mycobacteriales</taxon>
        <taxon>Nocardiaceae</taxon>
        <taxon>Rhodococcus</taxon>
    </lineage>
</organism>
<dbReference type="EMBL" id="FNTL01000004">
    <property type="protein sequence ID" value="SEC65349.1"/>
    <property type="molecule type" value="Genomic_DNA"/>
</dbReference>
<dbReference type="Proteomes" id="UP000183407">
    <property type="component" value="Unassembled WGS sequence"/>
</dbReference>
<proteinExistence type="predicted"/>
<dbReference type="SUPFAM" id="SSF46785">
    <property type="entry name" value="Winged helix' DNA-binding domain"/>
    <property type="match status" value="1"/>
</dbReference>
<dbReference type="Gene3D" id="1.10.10.10">
    <property type="entry name" value="Winged helix-like DNA-binding domain superfamily/Winged helix DNA-binding domain"/>
    <property type="match status" value="1"/>
</dbReference>
<dbReference type="InterPro" id="IPR005471">
    <property type="entry name" value="Tscrpt_reg_IclR_N"/>
</dbReference>
<evidence type="ECO:0000313" key="2">
    <source>
        <dbReference type="EMBL" id="SEC65349.1"/>
    </source>
</evidence>
<dbReference type="Pfam" id="PF09339">
    <property type="entry name" value="HTH_IclR"/>
    <property type="match status" value="1"/>
</dbReference>
<accession>A0A1H4U9E0</accession>
<reference evidence="3" key="1">
    <citation type="submission" date="2016-10" db="EMBL/GenBank/DDBJ databases">
        <authorList>
            <person name="Varghese N."/>
        </authorList>
    </citation>
    <scope>NUCLEOTIDE SEQUENCE [LARGE SCALE GENOMIC DNA]</scope>
    <source>
        <strain evidence="3">DSM 44719</strain>
    </source>
</reference>
<dbReference type="InterPro" id="IPR036390">
    <property type="entry name" value="WH_DNA-bd_sf"/>
</dbReference>
<gene>
    <name evidence="2" type="ORF">SAMN04490220_2215</name>
</gene>
<dbReference type="AlphaFoldDB" id="A0A1H4U9E0"/>
<dbReference type="GO" id="GO:0006355">
    <property type="term" value="P:regulation of DNA-templated transcription"/>
    <property type="evidence" value="ECO:0007669"/>
    <property type="project" value="InterPro"/>
</dbReference>